<dbReference type="EMBL" id="CCYA01000318">
    <property type="protein sequence ID" value="CEH16481.1"/>
    <property type="molecule type" value="Genomic_DNA"/>
</dbReference>
<protein>
    <submittedName>
        <fullName evidence="1">Uncharacterized protein</fullName>
    </submittedName>
</protein>
<keyword evidence="2" id="KW-1185">Reference proteome</keyword>
<evidence type="ECO:0000313" key="1">
    <source>
        <dbReference type="EMBL" id="CEH16481.1"/>
    </source>
</evidence>
<organism evidence="1 2">
    <name type="scientific">Ceraceosorus bombacis</name>
    <dbReference type="NCBI Taxonomy" id="401625"/>
    <lineage>
        <taxon>Eukaryota</taxon>
        <taxon>Fungi</taxon>
        <taxon>Dikarya</taxon>
        <taxon>Basidiomycota</taxon>
        <taxon>Ustilaginomycotina</taxon>
        <taxon>Exobasidiomycetes</taxon>
        <taxon>Ceraceosorales</taxon>
        <taxon>Ceraceosoraceae</taxon>
        <taxon>Ceraceosorus</taxon>
    </lineage>
</organism>
<sequence>MLGEVQQFCHHKLLHQVNLSTTLSSSTTNDRVFSGLAKLNLHGPSAKFCGSYHDAARSSAKADTTRFRPSTALRAY</sequence>
<proteinExistence type="predicted"/>
<evidence type="ECO:0000313" key="2">
    <source>
        <dbReference type="Proteomes" id="UP000054845"/>
    </source>
</evidence>
<dbReference type="Proteomes" id="UP000054845">
    <property type="component" value="Unassembled WGS sequence"/>
</dbReference>
<reference evidence="1 2" key="1">
    <citation type="submission" date="2014-09" db="EMBL/GenBank/DDBJ databases">
        <authorList>
            <person name="Magalhaes I.L.F."/>
            <person name="Oliveira U."/>
            <person name="Santos F.R."/>
            <person name="Vidigal T.H.D.A."/>
            <person name="Brescovit A.D."/>
            <person name="Santos A.J."/>
        </authorList>
    </citation>
    <scope>NUCLEOTIDE SEQUENCE [LARGE SCALE GENOMIC DNA]</scope>
</reference>
<accession>A0A0P1BL99</accession>
<dbReference type="AlphaFoldDB" id="A0A0P1BL99"/>
<name>A0A0P1BL99_9BASI</name>